<dbReference type="EMBL" id="RSFW01000013">
    <property type="protein sequence ID" value="RSD27211.1"/>
    <property type="molecule type" value="Genomic_DNA"/>
</dbReference>
<dbReference type="InterPro" id="IPR012334">
    <property type="entry name" value="Pectin_lyas_fold"/>
</dbReference>
<proteinExistence type="predicted"/>
<feature type="chain" id="PRO_5018768110" evidence="5">
    <location>
        <begin position="23"/>
        <end position="444"/>
    </location>
</feature>
<keyword evidence="3" id="KW-0833">Ubl conjugation pathway</keyword>
<dbReference type="NCBIfam" id="TIGR04247">
    <property type="entry name" value="NosD_copper_fam"/>
    <property type="match status" value="1"/>
</dbReference>
<protein>
    <submittedName>
        <fullName evidence="7">Nitrous oxide reductase family maturation protein NosD</fullName>
    </submittedName>
</protein>
<feature type="signal peptide" evidence="5">
    <location>
        <begin position="1"/>
        <end position="22"/>
    </location>
</feature>
<dbReference type="PANTHER" id="PTHR22990:SF15">
    <property type="entry name" value="F-BOX ONLY PROTEIN 10"/>
    <property type="match status" value="1"/>
</dbReference>
<dbReference type="SMART" id="SM00722">
    <property type="entry name" value="CASH"/>
    <property type="match status" value="1"/>
</dbReference>
<dbReference type="Proteomes" id="UP000279911">
    <property type="component" value="Unassembled WGS sequence"/>
</dbReference>
<dbReference type="Gene3D" id="2.160.20.10">
    <property type="entry name" value="Single-stranded right-handed beta-helix, Pectin lyase-like"/>
    <property type="match status" value="1"/>
</dbReference>
<sequence>MKKILWLLLLFSAFIFTEKGTAAENLQAVINSAKDGSVIKLEDKIYAGNIVIDKPLTLMGTNETLIEGDGKGNVISVRAPGVTISDLKVSKGGMDRNSAEEYAAIKIYTDGNVLRNIGIDESFHGIYLSKAHNNTIENVRVKGLGKEEIAAQGNGLHVYYSNGNLLINNYVVGTRDGMFFDYANDNKVIGNEITKTRYGLHFMYSDRNEFKNNIFTFNTGGAAIMHSNQLKLKNNQFIFNYGHRSFGLMLLSANQNDIENNTFYMNQRGLYIDQSTDNLIKSNQIFQNQIGIELWASSNEQVFTENKIEENTIPAVTLGGSGRNDWSQEGTGNNWGTSFPLLDLDQNGVGDSPAIYKSSLYELIEDQELVYLFLKSPAIKVYEKMNQLMDNEKTMFEDQHPLTDSEKPNFYLSGLVIFAVIISAIIVKRRKLLCISFGRNGRKI</sequence>
<dbReference type="InterPro" id="IPR006626">
    <property type="entry name" value="PbH1"/>
</dbReference>
<comment type="caution">
    <text evidence="7">The sequence shown here is derived from an EMBL/GenBank/DDBJ whole genome shotgun (WGS) entry which is preliminary data.</text>
</comment>
<feature type="transmembrane region" description="Helical" evidence="4">
    <location>
        <begin position="410"/>
        <end position="427"/>
    </location>
</feature>
<evidence type="ECO:0000256" key="2">
    <source>
        <dbReference type="ARBA" id="ARBA00022737"/>
    </source>
</evidence>
<evidence type="ECO:0000313" key="7">
    <source>
        <dbReference type="EMBL" id="RSD27211.1"/>
    </source>
</evidence>
<organism evidence="7 8">
    <name type="scientific">Mesobacillus subterraneus</name>
    <dbReference type="NCBI Taxonomy" id="285983"/>
    <lineage>
        <taxon>Bacteria</taxon>
        <taxon>Bacillati</taxon>
        <taxon>Bacillota</taxon>
        <taxon>Bacilli</taxon>
        <taxon>Bacillales</taxon>
        <taxon>Bacillaceae</taxon>
        <taxon>Mesobacillus</taxon>
    </lineage>
</organism>
<dbReference type="Pfam" id="PF05048">
    <property type="entry name" value="NosD"/>
    <property type="match status" value="1"/>
</dbReference>
<evidence type="ECO:0000256" key="4">
    <source>
        <dbReference type="SAM" id="Phobius"/>
    </source>
</evidence>
<evidence type="ECO:0000313" key="8">
    <source>
        <dbReference type="Proteomes" id="UP000279911"/>
    </source>
</evidence>
<dbReference type="PANTHER" id="PTHR22990">
    <property type="entry name" value="F-BOX ONLY PROTEIN"/>
    <property type="match status" value="1"/>
</dbReference>
<keyword evidence="4" id="KW-1133">Transmembrane helix</keyword>
<dbReference type="SUPFAM" id="SSF51126">
    <property type="entry name" value="Pectin lyase-like"/>
    <property type="match status" value="1"/>
</dbReference>
<evidence type="ECO:0000256" key="5">
    <source>
        <dbReference type="SAM" id="SignalP"/>
    </source>
</evidence>
<dbReference type="OrthoDB" id="159063at2"/>
<evidence type="ECO:0000256" key="3">
    <source>
        <dbReference type="ARBA" id="ARBA00022786"/>
    </source>
</evidence>
<dbReference type="InterPro" id="IPR026464">
    <property type="entry name" value="NosD_copper_fam"/>
</dbReference>
<dbReference type="RefSeq" id="WP_125480201.1">
    <property type="nucleotide sequence ID" value="NZ_RSFW01000013.1"/>
</dbReference>
<keyword evidence="4" id="KW-0472">Membrane</keyword>
<dbReference type="SMART" id="SM00710">
    <property type="entry name" value="PbH1"/>
    <property type="match status" value="7"/>
</dbReference>
<accession>A0A3R9DTT3</accession>
<keyword evidence="4" id="KW-0812">Transmembrane</keyword>
<dbReference type="NCBIfam" id="TIGR03804">
    <property type="entry name" value="para_beta_helix"/>
    <property type="match status" value="3"/>
</dbReference>
<dbReference type="InterPro" id="IPR007742">
    <property type="entry name" value="NosD_dom"/>
</dbReference>
<name>A0A3R9DTT3_9BACI</name>
<keyword evidence="2" id="KW-0677">Repeat</keyword>
<dbReference type="InterPro" id="IPR006633">
    <property type="entry name" value="Carb-bd_sugar_hydrolysis-dom"/>
</dbReference>
<dbReference type="InterPro" id="IPR011050">
    <property type="entry name" value="Pectin_lyase_fold/virulence"/>
</dbReference>
<dbReference type="InterPro" id="IPR022441">
    <property type="entry name" value="Para_beta_helix_rpt-2"/>
</dbReference>
<evidence type="ECO:0000259" key="6">
    <source>
        <dbReference type="SMART" id="SM00722"/>
    </source>
</evidence>
<keyword evidence="5" id="KW-0732">Signal</keyword>
<evidence type="ECO:0000256" key="1">
    <source>
        <dbReference type="ARBA" id="ARBA00004906"/>
    </source>
</evidence>
<gene>
    <name evidence="7" type="primary">nosD</name>
    <name evidence="7" type="ORF">EJA10_11790</name>
</gene>
<reference evidence="8" key="1">
    <citation type="submission" date="2018-12" db="EMBL/GenBank/DDBJ databases">
        <title>Bacillus chawlae sp. nov., Bacillus glennii sp. nov., and Bacillus saganii sp. nov. Isolated from the Vehicle Assembly Building at Kennedy Space Center where the Viking Spacecraft were Assembled.</title>
        <authorList>
            <person name="Seuylemezian A."/>
            <person name="Vaishampayan P."/>
        </authorList>
    </citation>
    <scope>NUCLEOTIDE SEQUENCE [LARGE SCALE GENOMIC DNA]</scope>
    <source>
        <strain evidence="8">DSM 13966</strain>
    </source>
</reference>
<feature type="domain" description="Carbohydrate-binding/sugar hydrolysis" evidence="6">
    <location>
        <begin position="33"/>
        <end position="181"/>
    </location>
</feature>
<dbReference type="InterPro" id="IPR051550">
    <property type="entry name" value="SCF-Subunits/Alg-Epimerases"/>
</dbReference>
<dbReference type="AlphaFoldDB" id="A0A3R9DTT3"/>
<comment type="pathway">
    <text evidence="1">Protein modification; protein ubiquitination.</text>
</comment>